<dbReference type="EMBL" id="CAXAMN010027251">
    <property type="protein sequence ID" value="CAK9109725.1"/>
    <property type="molecule type" value="Genomic_DNA"/>
</dbReference>
<proteinExistence type="predicted"/>
<evidence type="ECO:0000313" key="3">
    <source>
        <dbReference type="EMBL" id="CAK9109779.1"/>
    </source>
</evidence>
<feature type="region of interest" description="Disordered" evidence="1">
    <location>
        <begin position="271"/>
        <end position="304"/>
    </location>
</feature>
<comment type="caution">
    <text evidence="3">The sequence shown here is derived from an EMBL/GenBank/DDBJ whole genome shotgun (WGS) entry which is preliminary data.</text>
</comment>
<name>A0ABP0SBR6_9DINO</name>
<dbReference type="EMBL" id="CAXAMN010027262">
    <property type="protein sequence ID" value="CAK9109779.1"/>
    <property type="molecule type" value="Genomic_DNA"/>
</dbReference>
<evidence type="ECO:0000313" key="2">
    <source>
        <dbReference type="EMBL" id="CAK9109725.1"/>
    </source>
</evidence>
<keyword evidence="4" id="KW-1185">Reference proteome</keyword>
<evidence type="ECO:0000313" key="4">
    <source>
        <dbReference type="Proteomes" id="UP001642484"/>
    </source>
</evidence>
<dbReference type="Proteomes" id="UP001642484">
    <property type="component" value="Unassembled WGS sequence"/>
</dbReference>
<protein>
    <submittedName>
        <fullName evidence="3">Uncharacterized protein</fullName>
    </submittedName>
</protein>
<organism evidence="3 4">
    <name type="scientific">Durusdinium trenchii</name>
    <dbReference type="NCBI Taxonomy" id="1381693"/>
    <lineage>
        <taxon>Eukaryota</taxon>
        <taxon>Sar</taxon>
        <taxon>Alveolata</taxon>
        <taxon>Dinophyceae</taxon>
        <taxon>Suessiales</taxon>
        <taxon>Symbiodiniaceae</taxon>
        <taxon>Durusdinium</taxon>
    </lineage>
</organism>
<reference evidence="3 4" key="1">
    <citation type="submission" date="2024-02" db="EMBL/GenBank/DDBJ databases">
        <authorList>
            <person name="Chen Y."/>
            <person name="Shah S."/>
            <person name="Dougan E. K."/>
            <person name="Thang M."/>
            <person name="Chan C."/>
        </authorList>
    </citation>
    <scope>NUCLEOTIDE SEQUENCE [LARGE SCALE GENOMIC DNA]</scope>
</reference>
<feature type="compositionally biased region" description="Low complexity" evidence="1">
    <location>
        <begin position="290"/>
        <end position="300"/>
    </location>
</feature>
<evidence type="ECO:0000256" key="1">
    <source>
        <dbReference type="SAM" id="MobiDB-lite"/>
    </source>
</evidence>
<gene>
    <name evidence="2" type="ORF">CCMP2556_LOCUS51057</name>
    <name evidence="3" type="ORF">CCMP2556_LOCUS51075</name>
</gene>
<accession>A0ABP0SBR6</accession>
<sequence length="708" mass="79476">MAESSDEWELDPSEGTKRKITQEIADAKRQKAAQLAQRPKRVPVINTEISTWKATEEKKQDKRNSGKFCTIVTLKLHVWTTKTPKYRVASVLECATFDIQEMQSEYLAEIPVPMSAETPPEPTFLEDSKQEVLLGDVLPQIKKKGSKFVGLLVQAKHASKFVAPPEVRKSLEIRSKCLRFLDPGDSVLLIGTVDGKWMILAALRFWGNIRIPDDKFNDFHHLHRASKEEYNALKSKWAKQEDFCWGWQFELADELTQPLHIESKKGCEDLVAKPKNEPNSGSSADVLKHSNSGSSTTNSSQGVIAQDAGIVAEDPTENYDQPNEMDVDSGVLCIVLRNKELEALVHTDAQHLVRPFKALTTPYVVLVRDTDYGFSCVAQLQVSSEEISGKNAAKKALDTCGSMLDKDLNKTRLDMWKKIHLWKVEQLDLYDEPSKVNFPTSILSRRSSGFYLQRSCFDTAVAKHPPNADLMETAMHFVDLLSPENRSTLSELLRSLDGKNLRIGTTCSGTDIAVTVVRKTIAALNMMEVVELLQPEISIYENVRGAAEYTKDDDGTVQPLLIQVGMKNLLEEQELVILEGMTFTLTATLACGEWSMLSLSMKKFEEEKAAGNPTPHAAIDDMKGVYRCCAYKWCKTRARDQWSLVCSTAPDLARKYKELPNILRKMMGKKLKFAWRDPGVSEQPQTCTLPPAFEEVMAETIATHLKVL</sequence>